<gene>
    <name evidence="2" type="ORF">DQ384_38220</name>
</gene>
<reference evidence="2 3" key="1">
    <citation type="submission" date="2018-06" db="EMBL/GenBank/DDBJ databases">
        <title>Sphaerisporangium craniellae sp. nov., isolated from a marine sponge in the South China Sea.</title>
        <authorList>
            <person name="Li L."/>
        </authorList>
    </citation>
    <scope>NUCLEOTIDE SEQUENCE [LARGE SCALE GENOMIC DNA]</scope>
    <source>
        <strain evidence="2 3">CCTCC AA 208026</strain>
    </source>
</reference>
<dbReference type="EMBL" id="QOIL01000034">
    <property type="protein sequence ID" value="RCG19118.1"/>
    <property type="molecule type" value="Genomic_DNA"/>
</dbReference>
<accession>A0A367ELX8</accession>
<evidence type="ECO:0000313" key="2">
    <source>
        <dbReference type="EMBL" id="RCG19118.1"/>
    </source>
</evidence>
<dbReference type="RefSeq" id="WP_114033773.1">
    <property type="nucleotide sequence ID" value="NZ_QOIL01000034.1"/>
</dbReference>
<comment type="caution">
    <text evidence="2">The sequence shown here is derived from an EMBL/GenBank/DDBJ whole genome shotgun (WGS) entry which is preliminary data.</text>
</comment>
<proteinExistence type="predicted"/>
<organism evidence="2 3">
    <name type="scientific">Sphaerisporangium album</name>
    <dbReference type="NCBI Taxonomy" id="509200"/>
    <lineage>
        <taxon>Bacteria</taxon>
        <taxon>Bacillati</taxon>
        <taxon>Actinomycetota</taxon>
        <taxon>Actinomycetes</taxon>
        <taxon>Streptosporangiales</taxon>
        <taxon>Streptosporangiaceae</taxon>
        <taxon>Sphaerisporangium</taxon>
    </lineage>
</organism>
<keyword evidence="3" id="KW-1185">Reference proteome</keyword>
<name>A0A367ELX8_9ACTN</name>
<protein>
    <submittedName>
        <fullName evidence="2">Uncharacterized protein</fullName>
    </submittedName>
</protein>
<dbReference type="Proteomes" id="UP000253094">
    <property type="component" value="Unassembled WGS sequence"/>
</dbReference>
<sequence>MRVPLPDDQWAEILEPSDLRAGDLKAVHRAVPIGARSAAFLDEMDCVMLRRVITAWSLELPLPKDLPGDADTGEPGSLDKITIPQYRALVAAIAPHMALIHEDPASDPKPSSESAGTSPGSPSTSAST</sequence>
<feature type="region of interest" description="Disordered" evidence="1">
    <location>
        <begin position="100"/>
        <end position="128"/>
    </location>
</feature>
<dbReference type="AlphaFoldDB" id="A0A367ELX8"/>
<feature type="compositionally biased region" description="Low complexity" evidence="1">
    <location>
        <begin position="111"/>
        <end position="128"/>
    </location>
</feature>
<evidence type="ECO:0000313" key="3">
    <source>
        <dbReference type="Proteomes" id="UP000253094"/>
    </source>
</evidence>
<evidence type="ECO:0000256" key="1">
    <source>
        <dbReference type="SAM" id="MobiDB-lite"/>
    </source>
</evidence>